<sequence length="382" mass="40106">MREALRPCRNQGQAKPKPGAEPPRIGGVILATVHPPEPQAMTHDQQRALLTLCLMAAFADAGQNTPEREHIRRIAQSLSGQGEQPIDVMPLMQDVLLGRADLAACAAQLGDASQRQLAYEMALGVCEADGSTSPAEADFLQRLASALGLNSDATAPAHAVAQQAALADAPLDGPWPLVLAPQTGAGSDATGTGDAGRSPQPASSGERPSSLPATELRSMILNASILNGALELLPETLASMAIIPLQTRLVYRVGQAHGYEMDRGHIKDFLATVGVGLTSQYVEQFGRKLLGGLLGSLGGKLGRGVGQQTASSAMSFVSTYALGHVAWRYYAGGRQLDGASLKAAFSDMTASAQSLRSEYLPQMQERARTLNLQQILAQVRGG</sequence>
<evidence type="ECO:0000313" key="2">
    <source>
        <dbReference type="Proteomes" id="UP001364695"/>
    </source>
</evidence>
<evidence type="ECO:0000313" key="1">
    <source>
        <dbReference type="EMBL" id="MEJ7138612.1"/>
    </source>
</evidence>
<dbReference type="Proteomes" id="UP001364695">
    <property type="component" value="Unassembled WGS sequence"/>
</dbReference>
<proteinExistence type="predicted"/>
<accession>A0ACC6P392</accession>
<reference evidence="1" key="1">
    <citation type="submission" date="2023-10" db="EMBL/GenBank/DDBJ databases">
        <title>Amphibacter perezi, gen. nov., sp. nov. a novel taxa of the family Comamonadaceae, class Betaproteobacteria isolated from the skin microbiota of Pelophylax perezi from different populations.</title>
        <authorList>
            <person name="Costa S."/>
            <person name="Proenca D.N."/>
            <person name="Lopes I."/>
            <person name="Morais P.V."/>
        </authorList>
    </citation>
    <scope>NUCLEOTIDE SEQUENCE</scope>
    <source>
        <strain evidence="1">SL12-8</strain>
    </source>
</reference>
<organism evidence="1 2">
    <name type="scientific">Amphibiibacter pelophylacis</name>
    <dbReference type="NCBI Taxonomy" id="1799477"/>
    <lineage>
        <taxon>Bacteria</taxon>
        <taxon>Pseudomonadati</taxon>
        <taxon>Pseudomonadota</taxon>
        <taxon>Betaproteobacteria</taxon>
        <taxon>Burkholderiales</taxon>
        <taxon>Sphaerotilaceae</taxon>
        <taxon>Amphibiibacter</taxon>
    </lineage>
</organism>
<protein>
    <submittedName>
        <fullName evidence="1">DUF533 domain-containing protein</fullName>
    </submittedName>
</protein>
<gene>
    <name evidence="1" type="ORF">RV045_09260</name>
</gene>
<comment type="caution">
    <text evidence="1">The sequence shown here is derived from an EMBL/GenBank/DDBJ whole genome shotgun (WGS) entry which is preliminary data.</text>
</comment>
<name>A0ACC6P392_9BURK</name>
<dbReference type="EMBL" id="JAWDIE010000013">
    <property type="protein sequence ID" value="MEJ7138612.1"/>
    <property type="molecule type" value="Genomic_DNA"/>
</dbReference>
<keyword evidence="2" id="KW-1185">Reference proteome</keyword>